<evidence type="ECO:0000256" key="5">
    <source>
        <dbReference type="ARBA" id="ARBA00022679"/>
    </source>
</evidence>
<feature type="transmembrane region" description="Helical" evidence="14">
    <location>
        <begin position="1157"/>
        <end position="1179"/>
    </location>
</feature>
<dbReference type="Gene3D" id="3.30.40.10">
    <property type="entry name" value="Zinc/RING finger domain, C3HC4 (zinc finger)"/>
    <property type="match status" value="1"/>
</dbReference>
<evidence type="ECO:0000256" key="6">
    <source>
        <dbReference type="ARBA" id="ARBA00022692"/>
    </source>
</evidence>
<evidence type="ECO:0000256" key="14">
    <source>
        <dbReference type="SAM" id="Phobius"/>
    </source>
</evidence>
<evidence type="ECO:0000256" key="12">
    <source>
        <dbReference type="ARBA" id="ARBA00023136"/>
    </source>
</evidence>
<dbReference type="OrthoDB" id="1108038at2759"/>
<evidence type="ECO:0000256" key="7">
    <source>
        <dbReference type="ARBA" id="ARBA00022723"/>
    </source>
</evidence>
<dbReference type="Proteomes" id="UP000000591">
    <property type="component" value="Chromosome IV"/>
</dbReference>
<keyword evidence="5" id="KW-0808">Transferase</keyword>
<dbReference type="PANTHER" id="PTHR13145:SF0">
    <property type="entry name" value="E3 UBIQUITIN-PROTEIN LIGASE MARCHF6"/>
    <property type="match status" value="1"/>
</dbReference>
<accession>Q75B00</accession>
<dbReference type="GO" id="GO:0008270">
    <property type="term" value="F:zinc ion binding"/>
    <property type="evidence" value="ECO:0007669"/>
    <property type="project" value="UniProtKB-KW"/>
</dbReference>
<dbReference type="RefSeq" id="NP_984006.1">
    <property type="nucleotide sequence ID" value="NM_209359.2"/>
</dbReference>
<dbReference type="EC" id="2.3.2.27" evidence="4"/>
<evidence type="ECO:0000256" key="2">
    <source>
        <dbReference type="ARBA" id="ARBA00004141"/>
    </source>
</evidence>
<feature type="transmembrane region" description="Helical" evidence="14">
    <location>
        <begin position="1221"/>
        <end position="1243"/>
    </location>
</feature>
<dbReference type="GO" id="GO:0061630">
    <property type="term" value="F:ubiquitin protein ligase activity"/>
    <property type="evidence" value="ECO:0007669"/>
    <property type="project" value="UniProtKB-EC"/>
</dbReference>
<feature type="region of interest" description="Disordered" evidence="13">
    <location>
        <begin position="296"/>
        <end position="316"/>
    </location>
</feature>
<dbReference type="GO" id="GO:0036503">
    <property type="term" value="P:ERAD pathway"/>
    <property type="evidence" value="ECO:0000318"/>
    <property type="project" value="GO_Central"/>
</dbReference>
<comment type="catalytic activity">
    <reaction evidence="1">
        <text>S-ubiquitinyl-[E2 ubiquitin-conjugating enzyme]-L-cysteine + [acceptor protein]-L-lysine = [E2 ubiquitin-conjugating enzyme]-L-cysteine + N(6)-ubiquitinyl-[acceptor protein]-L-lysine.</text>
        <dbReference type="EC" id="2.3.2.27"/>
    </reaction>
</comment>
<keyword evidence="6 14" id="KW-0812">Transmembrane</keyword>
<evidence type="ECO:0000313" key="16">
    <source>
        <dbReference type="EMBL" id="AAS51830.1"/>
    </source>
</evidence>
<feature type="transmembrane region" description="Helical" evidence="14">
    <location>
        <begin position="438"/>
        <end position="456"/>
    </location>
</feature>
<sequence length="1271" mass="145576">MAADGDDQVPPCCRICRMEATEDNKLYHPCRCKGTIKYVHEPCLFEWMESKRVEISRPGTTARCDICGVELRMRTIYEDRMGWDTLRQVSLRTLKRSYKVAHDLTSAGAILLFFAVWLPVAWGGWCALYSAALDGAPVLQTEYPEFVAAWLRAVGVVPWRRGAGVMWDKLAIGYGMASLSMVGTAALTLAFYTFTDMIVQSESFPKMLLLRIGPKYSNVDLLRDRLRQRFPDLPEDVTKKFAVLADLAIRNDIPEFLQNIGGTDNENWELPLNLNRRYLQALLYGEELADRRNIHVGQDDNGEHGASHDELDDEENEASFNLNQDDTVIDMQTEYAIETPLDPSEHNIERNAALHDFVELLDAHDVDIHDRNQEMVQMPQFNQPENDWNAGDQDEVRGFQLDIKINLFSAPLYSFVITIVFGIFLMATYVLPVVIGRYLLSAYSGLLLVFWNIFSHAVKKVAELFPKYVLLLLLESDIGSYAMDYLLKMEIALSSLFYMKYFGTSSLIYYPKALPLVTFYASLMVLVIIATDYLGRGYSVVNRMRNEKLRKLYTFAFAATCTIKVFILIYAEIFGFPYLSGLMVKYSVIKALVPLASWQFLSHIPLSRTCTSIIQYALDMMVGLHCMYMFASFIGTVRRHIIRPGVLFFIRSPDAPNMNILQDNLLYSMKIHFSRLTMSLFMYMTIIIGGIGFHTKLLLPFLFKNGLYPLEKSPDIHAVSQSLVVFYAFAFVGRSQALKDLGKNYWTMVFNICCRRLRLSSFILNKDIPMERGYVIYRNYFYKYLASKRARWSNSTLYSSPKTHEEAQQLFRADPSVHAYFVPDGCLMRVPASDLVSRNYVQMLFVPVTKDDKLLVPLDLEGIKRRGSENAGEFSHLAKQSTDFDTYTVVYVPPSFKLRYSLLLLLIWAFTSLLFISVGVGAHVVGQTILWLLTWTMPTRLIAYIDFVTNDQSFKQLNLYAICLGLVVSTLSIQGNVFGHMATFYHNTIGRRLSNETQDNSEHPNAPTRNEQGIDGAGLALDEFTVSAVLHKVKGLFTRLDLAAADSAFSPFYFCMCLTLTCNFIHLANEFRAEMLDPVFYQNYWDKVFKYLRWITPFGTASTEKDNGILPLMLDVIINKYPEFLQRSTMFERFVCSCLYISAYTRRERNTPLFIPLLKRCCGGHIFVIGFTLLFQMLAVELDYQFNASTYGTRAAIYQSWANFMLLHEESGMKFSVFQHIFYLACPLISIFHSLYEISLITLRCCAYISQKMIDELYGKGRTLIDMEDDI</sequence>
<dbReference type="InterPro" id="IPR011016">
    <property type="entry name" value="Znf_RING-CH"/>
</dbReference>
<comment type="pathway">
    <text evidence="3">Protein modification; protein ubiquitination.</text>
</comment>
<evidence type="ECO:0000256" key="3">
    <source>
        <dbReference type="ARBA" id="ARBA00004906"/>
    </source>
</evidence>
<keyword evidence="9" id="KW-0833">Ubl conjugation pathway</keyword>
<feature type="transmembrane region" description="Helical" evidence="14">
    <location>
        <begin position="171"/>
        <end position="194"/>
    </location>
</feature>
<dbReference type="FunCoup" id="Q75B00">
    <property type="interactions" value="571"/>
</dbReference>
<protein>
    <recommendedName>
        <fullName evidence="4">RING-type E3 ubiquitin transferase</fullName>
        <ecNumber evidence="4">2.3.2.27</ecNumber>
    </recommendedName>
</protein>
<evidence type="ECO:0000256" key="1">
    <source>
        <dbReference type="ARBA" id="ARBA00000900"/>
    </source>
</evidence>
<keyword evidence="12 14" id="KW-0472">Membrane</keyword>
<dbReference type="AlphaFoldDB" id="Q75B00"/>
<dbReference type="PROSITE" id="PS51292">
    <property type="entry name" value="ZF_RING_CH"/>
    <property type="match status" value="1"/>
</dbReference>
<dbReference type="HOGENOM" id="CLU_006729_0_0_1"/>
<proteinExistence type="predicted"/>
<evidence type="ECO:0000256" key="9">
    <source>
        <dbReference type="ARBA" id="ARBA00022786"/>
    </source>
</evidence>
<dbReference type="InParanoid" id="Q75B00"/>
<dbReference type="SUPFAM" id="SSF57850">
    <property type="entry name" value="RING/U-box"/>
    <property type="match status" value="1"/>
</dbReference>
<evidence type="ECO:0000256" key="10">
    <source>
        <dbReference type="ARBA" id="ARBA00022833"/>
    </source>
</evidence>
<feature type="transmembrane region" description="Helical" evidence="14">
    <location>
        <begin position="507"/>
        <end position="531"/>
    </location>
</feature>
<dbReference type="Pfam" id="PF12906">
    <property type="entry name" value="RINGv"/>
    <property type="match status" value="1"/>
</dbReference>
<feature type="transmembrane region" description="Helical" evidence="14">
    <location>
        <begin position="468"/>
        <end position="487"/>
    </location>
</feature>
<keyword evidence="11 14" id="KW-1133">Transmembrane helix</keyword>
<comment type="subcellular location">
    <subcellularLocation>
        <location evidence="2">Membrane</location>
        <topology evidence="2">Multi-pass membrane protein</topology>
    </subcellularLocation>
</comment>
<dbReference type="InterPro" id="IPR013083">
    <property type="entry name" value="Znf_RING/FYVE/PHD"/>
</dbReference>
<feature type="transmembrane region" description="Helical" evidence="14">
    <location>
        <begin position="902"/>
        <end position="922"/>
    </location>
</feature>
<evidence type="ECO:0000259" key="15">
    <source>
        <dbReference type="PROSITE" id="PS51292"/>
    </source>
</evidence>
<feature type="transmembrane region" description="Helical" evidence="14">
    <location>
        <begin position="715"/>
        <end position="733"/>
    </location>
</feature>
<dbReference type="CDD" id="cd16702">
    <property type="entry name" value="RING_CH-C4HC3_MARCH6"/>
    <property type="match status" value="1"/>
</dbReference>
<feature type="compositionally biased region" description="Basic and acidic residues" evidence="13">
    <location>
        <begin position="296"/>
        <end position="309"/>
    </location>
</feature>
<organism evidence="16 17">
    <name type="scientific">Eremothecium gossypii (strain ATCC 10895 / CBS 109.51 / FGSC 9923 / NRRL Y-1056)</name>
    <name type="common">Yeast</name>
    <name type="synonym">Ashbya gossypii</name>
    <dbReference type="NCBI Taxonomy" id="284811"/>
    <lineage>
        <taxon>Eukaryota</taxon>
        <taxon>Fungi</taxon>
        <taxon>Dikarya</taxon>
        <taxon>Ascomycota</taxon>
        <taxon>Saccharomycotina</taxon>
        <taxon>Saccharomycetes</taxon>
        <taxon>Saccharomycetales</taxon>
        <taxon>Saccharomycetaceae</taxon>
        <taxon>Eremothecium</taxon>
    </lineage>
</organism>
<evidence type="ECO:0000256" key="11">
    <source>
        <dbReference type="ARBA" id="ARBA00022989"/>
    </source>
</evidence>
<dbReference type="EMBL" id="AE016817">
    <property type="protein sequence ID" value="AAS51830.1"/>
    <property type="molecule type" value="Genomic_DNA"/>
</dbReference>
<feature type="transmembrane region" description="Helical" evidence="14">
    <location>
        <begin position="613"/>
        <end position="634"/>
    </location>
</feature>
<reference evidence="17" key="2">
    <citation type="journal article" date="2013" name="G3 (Bethesda)">
        <title>Genomes of Ashbya fungi isolated from insects reveal four mating-type loci, numerous translocations, lack of transposons, and distinct gene duplications.</title>
        <authorList>
            <person name="Dietrich F.S."/>
            <person name="Voegeli S."/>
            <person name="Kuo S."/>
            <person name="Philippsen P."/>
        </authorList>
    </citation>
    <scope>GENOME REANNOTATION</scope>
    <source>
        <strain evidence="17">ATCC 10895 / CBS 109.51 / FGSC 9923 / NRRL Y-1056</strain>
    </source>
</reference>
<gene>
    <name evidence="16" type="ORF">AGOS_ADL090W</name>
</gene>
<feature type="transmembrane region" description="Helical" evidence="14">
    <location>
        <begin position="104"/>
        <end position="125"/>
    </location>
</feature>
<feature type="transmembrane region" description="Helical" evidence="14">
    <location>
        <begin position="412"/>
        <end position="432"/>
    </location>
</feature>
<feature type="transmembrane region" description="Helical" evidence="14">
    <location>
        <begin position="680"/>
        <end position="703"/>
    </location>
</feature>
<keyword evidence="10" id="KW-0862">Zinc</keyword>
<dbReference type="STRING" id="284811.Q75B00"/>
<dbReference type="GeneID" id="4620191"/>
<feature type="transmembrane region" description="Helical" evidence="14">
    <location>
        <begin position="552"/>
        <end position="573"/>
    </location>
</feature>
<evidence type="ECO:0000256" key="4">
    <source>
        <dbReference type="ARBA" id="ARBA00012483"/>
    </source>
</evidence>
<keyword evidence="8" id="KW-0863">Zinc-finger</keyword>
<evidence type="ECO:0000256" key="13">
    <source>
        <dbReference type="SAM" id="MobiDB-lite"/>
    </source>
</evidence>
<feature type="transmembrane region" description="Helical" evidence="14">
    <location>
        <begin position="957"/>
        <end position="978"/>
    </location>
</feature>
<dbReference type="GO" id="GO:0005789">
    <property type="term" value="C:endoplasmic reticulum membrane"/>
    <property type="evidence" value="ECO:0000318"/>
    <property type="project" value="GO_Central"/>
</dbReference>
<keyword evidence="17" id="KW-1185">Reference proteome</keyword>
<evidence type="ECO:0000313" key="17">
    <source>
        <dbReference type="Proteomes" id="UP000000591"/>
    </source>
</evidence>
<dbReference type="PANTHER" id="PTHR13145">
    <property type="entry name" value="SSM4 PROTEIN"/>
    <property type="match status" value="1"/>
</dbReference>
<reference evidence="16 17" key="1">
    <citation type="journal article" date="2004" name="Science">
        <title>The Ashbya gossypii genome as a tool for mapping the ancient Saccharomyces cerevisiae genome.</title>
        <authorList>
            <person name="Dietrich F.S."/>
            <person name="Voegeli S."/>
            <person name="Brachat S."/>
            <person name="Lerch A."/>
            <person name="Gates K."/>
            <person name="Steiner S."/>
            <person name="Mohr C."/>
            <person name="Pohlmann R."/>
            <person name="Luedi P."/>
            <person name="Choi S."/>
            <person name="Wing R.A."/>
            <person name="Flavier A."/>
            <person name="Gaffney T.D."/>
            <person name="Philippsen P."/>
        </authorList>
    </citation>
    <scope>NUCLEOTIDE SEQUENCE [LARGE SCALE GENOMIC DNA]</scope>
    <source>
        <strain evidence="17">ATCC 10895 / CBS 109.51 / FGSC 9923 / NRRL Y-1056</strain>
    </source>
</reference>
<dbReference type="KEGG" id="ago:AGOS_ADL090W"/>
<evidence type="ECO:0000256" key="8">
    <source>
        <dbReference type="ARBA" id="ARBA00022771"/>
    </source>
</evidence>
<dbReference type="SMART" id="SM00744">
    <property type="entry name" value="RINGv"/>
    <property type="match status" value="1"/>
</dbReference>
<name>Q75B00_EREGS</name>
<dbReference type="eggNOG" id="KOG1609">
    <property type="taxonomic scope" value="Eukaryota"/>
</dbReference>
<keyword evidence="7" id="KW-0479">Metal-binding</keyword>
<feature type="domain" description="RING-CH-type" evidence="15">
    <location>
        <begin position="5"/>
        <end position="74"/>
    </location>
</feature>